<dbReference type="InterPro" id="IPR000160">
    <property type="entry name" value="GGDEF_dom"/>
</dbReference>
<dbReference type="SMART" id="SM00267">
    <property type="entry name" value="GGDEF"/>
    <property type="match status" value="1"/>
</dbReference>
<dbReference type="Gene3D" id="3.40.50.2300">
    <property type="match status" value="2"/>
</dbReference>
<dbReference type="SUPFAM" id="SSF55073">
    <property type="entry name" value="Nucleotide cyclase"/>
    <property type="match status" value="1"/>
</dbReference>
<feature type="modified residue" description="4-aspartylphosphate" evidence="2">
    <location>
        <position position="498"/>
    </location>
</feature>
<feature type="domain" description="Response regulatory" evidence="3">
    <location>
        <begin position="449"/>
        <end position="568"/>
    </location>
</feature>
<dbReference type="GO" id="GO:0000160">
    <property type="term" value="P:phosphorelay signal transduction system"/>
    <property type="evidence" value="ECO:0007669"/>
    <property type="project" value="InterPro"/>
</dbReference>
<dbReference type="InterPro" id="IPR001789">
    <property type="entry name" value="Sig_transdc_resp-reg_receiver"/>
</dbReference>
<evidence type="ECO:0000313" key="7">
    <source>
        <dbReference type="Proteomes" id="UP000032633"/>
    </source>
</evidence>
<sequence>MFVPQEQSRVNKQERSERLLREGRERFIRELEGQLNLIAALIQRLRNGHSADASKLYGIFHTMKGSAPIFGLKRIGTVFGELADVWEWTQEDNPASDAGRLIEESLERSSRLLNQMLLEYEVSSKELEMEKRGGRIGPKLTASGRLLVIDDDDVLRSYLRSRLELDGYTVMEAADVESAKKLLREWKFDLVMLDLMMSPQSGYDLFEYLKEDATLKWLPLIVLSGREDLQDKVQCFYLGADDYVTKPFQYEELSARIYGLLTRSKNVENMAFRDPLTGAYNRRYFDHQFSAEIQRVERYPAPLSVVFIDIDRFKQINDAYGHAVGDMVLQGLAHLLQRSVRGSDLVARYGGEEFVLMLPATGGHEALRLMEDIRQQVHGAVIARDEESEYRITFSAGICEWLPGLSREECLNRADKAMYDAKHQGRNRVLLAATGQESSGSIPELRRPRVLVADDDDILRSILVSSLEPLPIDLVSVHDGEAAYKELLAGSVDLCLLDAVMPGRSGFELLRMIRDELPGKSIRHVKSILLTARNNTAAAKRAAALGADEFLAKPFSPVELSLLVRRLLNLPSDPS</sequence>
<dbReference type="HOGENOM" id="CLU_000445_11_28_9"/>
<dbReference type="PATRIC" id="fig|1126833.4.peg.3391"/>
<dbReference type="RefSeq" id="WP_045671128.1">
    <property type="nucleotide sequence ID" value="NZ_CP011058.1"/>
</dbReference>
<dbReference type="PROSITE" id="PS50110">
    <property type="entry name" value="RESPONSE_REGULATORY"/>
    <property type="match status" value="2"/>
</dbReference>
<evidence type="ECO:0008006" key="8">
    <source>
        <dbReference type="Google" id="ProtNLM"/>
    </source>
</evidence>
<dbReference type="OrthoDB" id="9759607at2"/>
<dbReference type="Gene3D" id="1.20.120.160">
    <property type="entry name" value="HPT domain"/>
    <property type="match status" value="1"/>
</dbReference>
<dbReference type="Pfam" id="PF00990">
    <property type="entry name" value="GGDEF"/>
    <property type="match status" value="1"/>
</dbReference>
<dbReference type="FunFam" id="3.30.70.270:FF:000001">
    <property type="entry name" value="Diguanylate cyclase domain protein"/>
    <property type="match status" value="1"/>
</dbReference>
<dbReference type="PROSITE" id="PS50894">
    <property type="entry name" value="HPT"/>
    <property type="match status" value="1"/>
</dbReference>
<proteinExistence type="predicted"/>
<feature type="domain" description="HPt" evidence="5">
    <location>
        <begin position="16"/>
        <end position="116"/>
    </location>
</feature>
<evidence type="ECO:0000256" key="2">
    <source>
        <dbReference type="PROSITE-ProRule" id="PRU00169"/>
    </source>
</evidence>
<dbReference type="AlphaFoldDB" id="A0A0D5NKQ9"/>
<evidence type="ECO:0000313" key="6">
    <source>
        <dbReference type="EMBL" id="AJY75700.1"/>
    </source>
</evidence>
<dbReference type="InterPro" id="IPR036641">
    <property type="entry name" value="HPT_dom_sf"/>
</dbReference>
<dbReference type="InterPro" id="IPR029787">
    <property type="entry name" value="Nucleotide_cyclase"/>
</dbReference>
<evidence type="ECO:0000259" key="4">
    <source>
        <dbReference type="PROSITE" id="PS50887"/>
    </source>
</evidence>
<feature type="modified residue" description="4-aspartylphosphate" evidence="2">
    <location>
        <position position="194"/>
    </location>
</feature>
<dbReference type="InterPro" id="IPR008207">
    <property type="entry name" value="Sig_transdc_His_kin_Hpt_dom"/>
</dbReference>
<dbReference type="InterPro" id="IPR043128">
    <property type="entry name" value="Rev_trsase/Diguanyl_cyclase"/>
</dbReference>
<dbReference type="PROSITE" id="PS50887">
    <property type="entry name" value="GGDEF"/>
    <property type="match status" value="1"/>
</dbReference>
<evidence type="ECO:0000259" key="5">
    <source>
        <dbReference type="PROSITE" id="PS50894"/>
    </source>
</evidence>
<dbReference type="GO" id="GO:0052621">
    <property type="term" value="F:diguanylate cyclase activity"/>
    <property type="evidence" value="ECO:0007669"/>
    <property type="project" value="TreeGrafter"/>
</dbReference>
<dbReference type="InterPro" id="IPR050469">
    <property type="entry name" value="Diguanylate_Cyclase"/>
</dbReference>
<dbReference type="CDD" id="cd01949">
    <property type="entry name" value="GGDEF"/>
    <property type="match status" value="1"/>
</dbReference>
<dbReference type="Proteomes" id="UP000032633">
    <property type="component" value="Chromosome"/>
</dbReference>
<evidence type="ECO:0000259" key="3">
    <source>
        <dbReference type="PROSITE" id="PS50110"/>
    </source>
</evidence>
<feature type="modified residue" description="Phosphohistidine" evidence="1">
    <location>
        <position position="61"/>
    </location>
</feature>
<dbReference type="SMART" id="SM00448">
    <property type="entry name" value="REC"/>
    <property type="match status" value="2"/>
</dbReference>
<dbReference type="EMBL" id="CP011058">
    <property type="protein sequence ID" value="AJY75700.1"/>
    <property type="molecule type" value="Genomic_DNA"/>
</dbReference>
<protein>
    <recommendedName>
        <fullName evidence="8">Diguanylate cyclase</fullName>
    </recommendedName>
</protein>
<gene>
    <name evidence="6" type="ORF">VN24_15505</name>
</gene>
<evidence type="ECO:0000256" key="1">
    <source>
        <dbReference type="PROSITE-ProRule" id="PRU00110"/>
    </source>
</evidence>
<keyword evidence="7" id="KW-1185">Reference proteome</keyword>
<organism evidence="6 7">
    <name type="scientific">Paenibacillus beijingensis</name>
    <dbReference type="NCBI Taxonomy" id="1126833"/>
    <lineage>
        <taxon>Bacteria</taxon>
        <taxon>Bacillati</taxon>
        <taxon>Bacillota</taxon>
        <taxon>Bacilli</taxon>
        <taxon>Bacillales</taxon>
        <taxon>Paenibacillaceae</taxon>
        <taxon>Paenibacillus</taxon>
    </lineage>
</organism>
<dbReference type="CDD" id="cd00156">
    <property type="entry name" value="REC"/>
    <property type="match status" value="1"/>
</dbReference>
<dbReference type="SUPFAM" id="SSF52172">
    <property type="entry name" value="CheY-like"/>
    <property type="match status" value="2"/>
</dbReference>
<dbReference type="GO" id="GO:0005886">
    <property type="term" value="C:plasma membrane"/>
    <property type="evidence" value="ECO:0007669"/>
    <property type="project" value="TreeGrafter"/>
</dbReference>
<dbReference type="PANTHER" id="PTHR45138:SF9">
    <property type="entry name" value="DIGUANYLATE CYCLASE DGCM-RELATED"/>
    <property type="match status" value="1"/>
</dbReference>
<dbReference type="InterPro" id="IPR011006">
    <property type="entry name" value="CheY-like_superfamily"/>
</dbReference>
<dbReference type="Gene3D" id="3.30.70.270">
    <property type="match status" value="1"/>
</dbReference>
<dbReference type="GO" id="GO:1902201">
    <property type="term" value="P:negative regulation of bacterial-type flagellum-dependent cell motility"/>
    <property type="evidence" value="ECO:0007669"/>
    <property type="project" value="TreeGrafter"/>
</dbReference>
<dbReference type="PANTHER" id="PTHR45138">
    <property type="entry name" value="REGULATORY COMPONENTS OF SENSORY TRANSDUCTION SYSTEM"/>
    <property type="match status" value="1"/>
</dbReference>
<dbReference type="Pfam" id="PF00072">
    <property type="entry name" value="Response_reg"/>
    <property type="match status" value="2"/>
</dbReference>
<feature type="domain" description="Response regulatory" evidence="3">
    <location>
        <begin position="145"/>
        <end position="261"/>
    </location>
</feature>
<dbReference type="KEGG" id="pbj:VN24_15505"/>
<dbReference type="SUPFAM" id="SSF47226">
    <property type="entry name" value="Histidine-containing phosphotransfer domain, HPT domain"/>
    <property type="match status" value="1"/>
</dbReference>
<dbReference type="GO" id="GO:0043709">
    <property type="term" value="P:cell adhesion involved in single-species biofilm formation"/>
    <property type="evidence" value="ECO:0007669"/>
    <property type="project" value="TreeGrafter"/>
</dbReference>
<reference evidence="7" key="2">
    <citation type="submission" date="2015-03" db="EMBL/GenBank/DDBJ databases">
        <title>Genome sequence of Paenibacillus beijingensis strain DSM 24997T.</title>
        <authorList>
            <person name="Kwak Y."/>
            <person name="Shin J.-H."/>
        </authorList>
    </citation>
    <scope>NUCLEOTIDE SEQUENCE [LARGE SCALE GENOMIC DNA]</scope>
    <source>
        <strain evidence="7">DSM 24997</strain>
    </source>
</reference>
<feature type="domain" description="GGDEF" evidence="4">
    <location>
        <begin position="301"/>
        <end position="434"/>
    </location>
</feature>
<dbReference type="NCBIfam" id="TIGR00254">
    <property type="entry name" value="GGDEF"/>
    <property type="match status" value="1"/>
</dbReference>
<reference evidence="6 7" key="1">
    <citation type="journal article" date="2015" name="J. Biotechnol.">
        <title>Complete genome sequence of Paenibacillus beijingensis 7188(T) (=DSM 24997(T)), a novel rhizobacterium from jujube garden soil.</title>
        <authorList>
            <person name="Kwak Y."/>
            <person name="Shin J.H."/>
        </authorList>
    </citation>
    <scope>NUCLEOTIDE SEQUENCE [LARGE SCALE GENOMIC DNA]</scope>
    <source>
        <strain evidence="6 7">DSM 24997</strain>
    </source>
</reference>
<name>A0A0D5NKQ9_9BACL</name>
<accession>A0A0D5NKQ9</accession>
<dbReference type="STRING" id="1126833.VN24_15505"/>
<keyword evidence="2" id="KW-0597">Phosphoprotein</keyword>